<proteinExistence type="predicted"/>
<sequence length="226" mass="25140">MSDVDTHMWRNVLLAGARGLEYTFGAIARALSGEQPVEASGFSLDHDVEPSQSGKSGANGRKKKEKKEKKEKRPPSAYNLFVSEQMKLRKAQNPEIPNTVHFKAVAHDWKTSTKNKKNMPGGSEAPAMTEDMHLEDFEEEAEGLLEGSGQGGDDEGEAEVTGRAEETADREAEERERAEKEKKDKKKRKKERQDENGPAHENGATGHHRDEEEGTADKRSSKKGKR</sequence>
<dbReference type="InterPro" id="IPR009071">
    <property type="entry name" value="HMG_box_dom"/>
</dbReference>
<reference evidence="4 5" key="1">
    <citation type="journal article" date="2014" name="Nat. Commun.">
        <title>Klebsormidium flaccidum genome reveals primary factors for plant terrestrial adaptation.</title>
        <authorList>
            <person name="Hori K."/>
            <person name="Maruyama F."/>
            <person name="Fujisawa T."/>
            <person name="Togashi T."/>
            <person name="Yamamoto N."/>
            <person name="Seo M."/>
            <person name="Sato S."/>
            <person name="Yamada T."/>
            <person name="Mori H."/>
            <person name="Tajima N."/>
            <person name="Moriyama T."/>
            <person name="Ikeuchi M."/>
            <person name="Watanabe M."/>
            <person name="Wada H."/>
            <person name="Kobayashi K."/>
            <person name="Saito M."/>
            <person name="Masuda T."/>
            <person name="Sasaki-Sekimoto Y."/>
            <person name="Mashiguchi K."/>
            <person name="Awai K."/>
            <person name="Shimojima M."/>
            <person name="Masuda S."/>
            <person name="Iwai M."/>
            <person name="Nobusawa T."/>
            <person name="Narise T."/>
            <person name="Kondo S."/>
            <person name="Saito H."/>
            <person name="Sato R."/>
            <person name="Murakawa M."/>
            <person name="Ihara Y."/>
            <person name="Oshima-Yamada Y."/>
            <person name="Ohtaka K."/>
            <person name="Satoh M."/>
            <person name="Sonobe K."/>
            <person name="Ishii M."/>
            <person name="Ohtani R."/>
            <person name="Kanamori-Sato M."/>
            <person name="Honoki R."/>
            <person name="Miyazaki D."/>
            <person name="Mochizuki H."/>
            <person name="Umetsu J."/>
            <person name="Higashi K."/>
            <person name="Shibata D."/>
            <person name="Kamiya Y."/>
            <person name="Sato N."/>
            <person name="Nakamura Y."/>
            <person name="Tabata S."/>
            <person name="Ida S."/>
            <person name="Kurokawa K."/>
            <person name="Ohta H."/>
        </authorList>
    </citation>
    <scope>NUCLEOTIDE SEQUENCE [LARGE SCALE GENOMIC DNA]</scope>
    <source>
        <strain evidence="4 5">NIES-2285</strain>
    </source>
</reference>
<evidence type="ECO:0000313" key="5">
    <source>
        <dbReference type="Proteomes" id="UP000054558"/>
    </source>
</evidence>
<dbReference type="GO" id="GO:0005634">
    <property type="term" value="C:nucleus"/>
    <property type="evidence" value="ECO:0007669"/>
    <property type="project" value="UniProtKB-UniRule"/>
</dbReference>
<dbReference type="SUPFAM" id="SSF47095">
    <property type="entry name" value="HMG-box"/>
    <property type="match status" value="1"/>
</dbReference>
<evidence type="ECO:0000256" key="2">
    <source>
        <dbReference type="SAM" id="MobiDB-lite"/>
    </source>
</evidence>
<feature type="domain" description="HMG box" evidence="3">
    <location>
        <begin position="71"/>
        <end position="117"/>
    </location>
</feature>
<accession>A0A1Y1I444</accession>
<keyword evidence="5" id="KW-1185">Reference proteome</keyword>
<feature type="compositionally biased region" description="Basic residues" evidence="2">
    <location>
        <begin position="60"/>
        <end position="72"/>
    </location>
</feature>
<feature type="DNA-binding region" description="HMG box" evidence="1">
    <location>
        <begin position="71"/>
        <end position="117"/>
    </location>
</feature>
<keyword evidence="1" id="KW-0539">Nucleus</keyword>
<dbReference type="OrthoDB" id="667577at2759"/>
<dbReference type="Pfam" id="PF04690">
    <property type="entry name" value="YABBY"/>
    <property type="match status" value="1"/>
</dbReference>
<gene>
    <name evidence="4" type="ORF">KFL_002500020</name>
</gene>
<feature type="compositionally biased region" description="Basic and acidic residues" evidence="2">
    <location>
        <begin position="160"/>
        <end position="182"/>
    </location>
</feature>
<keyword evidence="1" id="KW-0238">DNA-binding</keyword>
<dbReference type="Proteomes" id="UP000054558">
    <property type="component" value="Unassembled WGS sequence"/>
</dbReference>
<dbReference type="EMBL" id="DF237199">
    <property type="protein sequence ID" value="GAQ85704.1"/>
    <property type="molecule type" value="Genomic_DNA"/>
</dbReference>
<dbReference type="PROSITE" id="PS50118">
    <property type="entry name" value="HMG_BOX_2"/>
    <property type="match status" value="1"/>
</dbReference>
<name>A0A1Y1I444_KLENI</name>
<dbReference type="InterPro" id="IPR056775">
    <property type="entry name" value="YABBY_C"/>
</dbReference>
<dbReference type="InterPro" id="IPR036910">
    <property type="entry name" value="HMG_box_dom_sf"/>
</dbReference>
<protein>
    <recommendedName>
        <fullName evidence="3">HMG box domain-containing protein</fullName>
    </recommendedName>
</protein>
<dbReference type="CDD" id="cd00084">
    <property type="entry name" value="HMG-box_SF"/>
    <property type="match status" value="1"/>
</dbReference>
<feature type="compositionally biased region" description="Basic and acidic residues" evidence="2">
    <location>
        <begin position="207"/>
        <end position="219"/>
    </location>
</feature>
<feature type="region of interest" description="Disordered" evidence="2">
    <location>
        <begin position="41"/>
        <end position="78"/>
    </location>
</feature>
<dbReference type="Gene3D" id="1.10.30.10">
    <property type="entry name" value="High mobility group box domain"/>
    <property type="match status" value="1"/>
</dbReference>
<dbReference type="AlphaFoldDB" id="A0A1Y1I444"/>
<organism evidence="4 5">
    <name type="scientific">Klebsormidium nitens</name>
    <name type="common">Green alga</name>
    <name type="synonym">Ulothrix nitens</name>
    <dbReference type="NCBI Taxonomy" id="105231"/>
    <lineage>
        <taxon>Eukaryota</taxon>
        <taxon>Viridiplantae</taxon>
        <taxon>Streptophyta</taxon>
        <taxon>Klebsormidiophyceae</taxon>
        <taxon>Klebsormidiales</taxon>
        <taxon>Klebsormidiaceae</taxon>
        <taxon>Klebsormidium</taxon>
    </lineage>
</organism>
<feature type="region of interest" description="Disordered" evidence="2">
    <location>
        <begin position="104"/>
        <end position="226"/>
    </location>
</feature>
<dbReference type="GO" id="GO:0003677">
    <property type="term" value="F:DNA binding"/>
    <property type="evidence" value="ECO:0007669"/>
    <property type="project" value="UniProtKB-UniRule"/>
</dbReference>
<evidence type="ECO:0000313" key="4">
    <source>
        <dbReference type="EMBL" id="GAQ85704.1"/>
    </source>
</evidence>
<evidence type="ECO:0000259" key="3">
    <source>
        <dbReference type="PROSITE" id="PS50118"/>
    </source>
</evidence>
<evidence type="ECO:0000256" key="1">
    <source>
        <dbReference type="PROSITE-ProRule" id="PRU00267"/>
    </source>
</evidence>